<gene>
    <name evidence="2" type="ORF">Esi_0035_0019</name>
</gene>
<dbReference type="InParanoid" id="D7FYR8"/>
<evidence type="ECO:0000256" key="1">
    <source>
        <dbReference type="SAM" id="MobiDB-lite"/>
    </source>
</evidence>
<sequence length="83" mass="9187">MHVGANKQAKAAFERSSAISGDMCVQIRTQRRRRGKGNSSCLRRGEDKSARNITPTDSRETPGALACTAAAHHQQRQHTWSVR</sequence>
<reference evidence="2 3" key="1">
    <citation type="journal article" date="2010" name="Nature">
        <title>The Ectocarpus genome and the independent evolution of multicellularity in brown algae.</title>
        <authorList>
            <person name="Cock J.M."/>
            <person name="Sterck L."/>
            <person name="Rouze P."/>
            <person name="Scornet D."/>
            <person name="Allen A.E."/>
            <person name="Amoutzias G."/>
            <person name="Anthouard V."/>
            <person name="Artiguenave F."/>
            <person name="Aury J.M."/>
            <person name="Badger J.H."/>
            <person name="Beszteri B."/>
            <person name="Billiau K."/>
            <person name="Bonnet E."/>
            <person name="Bothwell J.H."/>
            <person name="Bowler C."/>
            <person name="Boyen C."/>
            <person name="Brownlee C."/>
            <person name="Carrano C.J."/>
            <person name="Charrier B."/>
            <person name="Cho G.Y."/>
            <person name="Coelho S.M."/>
            <person name="Collen J."/>
            <person name="Corre E."/>
            <person name="Da Silva C."/>
            <person name="Delage L."/>
            <person name="Delaroque N."/>
            <person name="Dittami S.M."/>
            <person name="Doulbeau S."/>
            <person name="Elias M."/>
            <person name="Farnham G."/>
            <person name="Gachon C.M."/>
            <person name="Gschloessl B."/>
            <person name="Heesch S."/>
            <person name="Jabbari K."/>
            <person name="Jubin C."/>
            <person name="Kawai H."/>
            <person name="Kimura K."/>
            <person name="Kloareg B."/>
            <person name="Kupper F.C."/>
            <person name="Lang D."/>
            <person name="Le Bail A."/>
            <person name="Leblanc C."/>
            <person name="Lerouge P."/>
            <person name="Lohr M."/>
            <person name="Lopez P.J."/>
            <person name="Martens C."/>
            <person name="Maumus F."/>
            <person name="Michel G."/>
            <person name="Miranda-Saavedra D."/>
            <person name="Morales J."/>
            <person name="Moreau H."/>
            <person name="Motomura T."/>
            <person name="Nagasato C."/>
            <person name="Napoli C.A."/>
            <person name="Nelson D.R."/>
            <person name="Nyvall-Collen P."/>
            <person name="Peters A.F."/>
            <person name="Pommier C."/>
            <person name="Potin P."/>
            <person name="Poulain J."/>
            <person name="Quesneville H."/>
            <person name="Read B."/>
            <person name="Rensing S.A."/>
            <person name="Ritter A."/>
            <person name="Rousvoal S."/>
            <person name="Samanta M."/>
            <person name="Samson G."/>
            <person name="Schroeder D.C."/>
            <person name="Segurens B."/>
            <person name="Strittmatter M."/>
            <person name="Tonon T."/>
            <person name="Tregear J.W."/>
            <person name="Valentin K."/>
            <person name="von Dassow P."/>
            <person name="Yamagishi T."/>
            <person name="Van de Peer Y."/>
            <person name="Wincker P."/>
        </authorList>
    </citation>
    <scope>NUCLEOTIDE SEQUENCE [LARGE SCALE GENOMIC DNA]</scope>
    <source>
        <strain evidence="3">Ec32 / CCAP1310/4</strain>
    </source>
</reference>
<dbReference type="AlphaFoldDB" id="D7FYR8"/>
<accession>D7FYR8</accession>
<organism evidence="2 3">
    <name type="scientific">Ectocarpus siliculosus</name>
    <name type="common">Brown alga</name>
    <name type="synonym">Conferva siliculosa</name>
    <dbReference type="NCBI Taxonomy" id="2880"/>
    <lineage>
        <taxon>Eukaryota</taxon>
        <taxon>Sar</taxon>
        <taxon>Stramenopiles</taxon>
        <taxon>Ochrophyta</taxon>
        <taxon>PX clade</taxon>
        <taxon>Phaeophyceae</taxon>
        <taxon>Ectocarpales</taxon>
        <taxon>Ectocarpaceae</taxon>
        <taxon>Ectocarpus</taxon>
    </lineage>
</organism>
<evidence type="ECO:0000313" key="2">
    <source>
        <dbReference type="EMBL" id="CBJ26560.1"/>
    </source>
</evidence>
<dbReference type="EMBL" id="FN649758">
    <property type="protein sequence ID" value="CBJ26560.1"/>
    <property type="molecule type" value="Genomic_DNA"/>
</dbReference>
<keyword evidence="3" id="KW-1185">Reference proteome</keyword>
<proteinExistence type="predicted"/>
<dbReference type="Proteomes" id="UP000002630">
    <property type="component" value="Linkage Group LG33"/>
</dbReference>
<dbReference type="EMBL" id="FN648542">
    <property type="protein sequence ID" value="CBJ26560.1"/>
    <property type="molecule type" value="Genomic_DNA"/>
</dbReference>
<protein>
    <submittedName>
        <fullName evidence="2">Uncharacterized protein</fullName>
    </submittedName>
</protein>
<evidence type="ECO:0000313" key="3">
    <source>
        <dbReference type="Proteomes" id="UP000002630"/>
    </source>
</evidence>
<feature type="region of interest" description="Disordered" evidence="1">
    <location>
        <begin position="1"/>
        <end position="83"/>
    </location>
</feature>
<name>D7FYR8_ECTSI</name>